<evidence type="ECO:0000313" key="2">
    <source>
        <dbReference type="EMBL" id="MDR6724608.1"/>
    </source>
</evidence>
<comment type="caution">
    <text evidence="2">The sequence shown here is derived from an EMBL/GenBank/DDBJ whole genome shotgun (WGS) entry which is preliminary data.</text>
</comment>
<dbReference type="EMBL" id="JAVDTR010000008">
    <property type="protein sequence ID" value="MDR6724608.1"/>
    <property type="molecule type" value="Genomic_DNA"/>
</dbReference>
<evidence type="ECO:0000256" key="1">
    <source>
        <dbReference type="SAM" id="MobiDB-lite"/>
    </source>
</evidence>
<feature type="region of interest" description="Disordered" evidence="1">
    <location>
        <begin position="1"/>
        <end position="23"/>
    </location>
</feature>
<reference evidence="2" key="1">
    <citation type="submission" date="2023-07" db="EMBL/GenBank/DDBJ databases">
        <title>Sorghum-associated microbial communities from plants grown in Nebraska, USA.</title>
        <authorList>
            <person name="Schachtman D."/>
        </authorList>
    </citation>
    <scope>NUCLEOTIDE SEQUENCE</scope>
    <source>
        <strain evidence="2">BE80</strain>
    </source>
</reference>
<dbReference type="AlphaFoldDB" id="A0AAP5LPK2"/>
<protein>
    <submittedName>
        <fullName evidence="2">Uncharacterized protein</fullName>
    </submittedName>
</protein>
<dbReference type="Proteomes" id="UP001254832">
    <property type="component" value="Unassembled WGS sequence"/>
</dbReference>
<proteinExistence type="predicted"/>
<sequence>MPANLGHNPGKEKVKSRRPREGRSGIRCAFDRCCSSVA</sequence>
<feature type="compositionally biased region" description="Basic and acidic residues" evidence="1">
    <location>
        <begin position="9"/>
        <end position="23"/>
    </location>
</feature>
<gene>
    <name evidence="2" type="ORF">J2W91_003076</name>
</gene>
<name>A0AAP5LPK2_PAEAM</name>
<accession>A0AAP5LPK2</accession>
<evidence type="ECO:0000313" key="3">
    <source>
        <dbReference type="Proteomes" id="UP001254832"/>
    </source>
</evidence>
<organism evidence="2 3">
    <name type="scientific">Paenibacillus amylolyticus</name>
    <dbReference type="NCBI Taxonomy" id="1451"/>
    <lineage>
        <taxon>Bacteria</taxon>
        <taxon>Bacillati</taxon>
        <taxon>Bacillota</taxon>
        <taxon>Bacilli</taxon>
        <taxon>Bacillales</taxon>
        <taxon>Paenibacillaceae</taxon>
        <taxon>Paenibacillus</taxon>
    </lineage>
</organism>